<reference evidence="1" key="1">
    <citation type="submission" date="2018-02" db="EMBL/GenBank/DDBJ databases">
        <title>Rhizophora mucronata_Transcriptome.</title>
        <authorList>
            <person name="Meera S.P."/>
            <person name="Sreeshan A."/>
            <person name="Augustine A."/>
        </authorList>
    </citation>
    <scope>NUCLEOTIDE SEQUENCE</scope>
    <source>
        <tissue evidence="1">Leaf</tissue>
    </source>
</reference>
<dbReference type="EMBL" id="GGEC01065173">
    <property type="protein sequence ID" value="MBX45657.1"/>
    <property type="molecule type" value="Transcribed_RNA"/>
</dbReference>
<name>A0A2P2NT08_RHIMU</name>
<proteinExistence type="predicted"/>
<accession>A0A2P2NT08</accession>
<organism evidence="1">
    <name type="scientific">Rhizophora mucronata</name>
    <name type="common">Asiatic mangrove</name>
    <dbReference type="NCBI Taxonomy" id="61149"/>
    <lineage>
        <taxon>Eukaryota</taxon>
        <taxon>Viridiplantae</taxon>
        <taxon>Streptophyta</taxon>
        <taxon>Embryophyta</taxon>
        <taxon>Tracheophyta</taxon>
        <taxon>Spermatophyta</taxon>
        <taxon>Magnoliopsida</taxon>
        <taxon>eudicotyledons</taxon>
        <taxon>Gunneridae</taxon>
        <taxon>Pentapetalae</taxon>
        <taxon>rosids</taxon>
        <taxon>fabids</taxon>
        <taxon>Malpighiales</taxon>
        <taxon>Rhizophoraceae</taxon>
        <taxon>Rhizophora</taxon>
    </lineage>
</organism>
<sequence length="14" mass="1594">MDLGPADLPSHFFF</sequence>
<protein>
    <submittedName>
        <fullName evidence="1">Uncharacterized protein</fullName>
    </submittedName>
</protein>
<evidence type="ECO:0000313" key="1">
    <source>
        <dbReference type="EMBL" id="MBX45657.1"/>
    </source>
</evidence>